<gene>
    <name evidence="2" type="ORF">FOF44_00160</name>
</gene>
<reference evidence="2 3" key="1">
    <citation type="submission" date="2019-07" db="EMBL/GenBank/DDBJ databases">
        <title>The draft genome sequence of Vibrio algivorus M1486.</title>
        <authorList>
            <person name="Meng X."/>
        </authorList>
    </citation>
    <scope>NUCLEOTIDE SEQUENCE [LARGE SCALE GENOMIC DNA]</scope>
    <source>
        <strain evidence="2 3">M1486</strain>
    </source>
</reference>
<dbReference type="AlphaFoldDB" id="A0A557PGY8"/>
<proteinExistence type="predicted"/>
<dbReference type="Proteomes" id="UP000319828">
    <property type="component" value="Unassembled WGS sequence"/>
</dbReference>
<evidence type="ECO:0000313" key="3">
    <source>
        <dbReference type="Proteomes" id="UP000319828"/>
    </source>
</evidence>
<feature type="chain" id="PRO_5022026544" evidence="1">
    <location>
        <begin position="29"/>
        <end position="113"/>
    </location>
</feature>
<evidence type="ECO:0000313" key="2">
    <source>
        <dbReference type="EMBL" id="TVO39919.1"/>
    </source>
</evidence>
<organism evidence="2 3">
    <name type="scientific">Vibrio algivorus</name>
    <dbReference type="NCBI Taxonomy" id="1667024"/>
    <lineage>
        <taxon>Bacteria</taxon>
        <taxon>Pseudomonadati</taxon>
        <taxon>Pseudomonadota</taxon>
        <taxon>Gammaproteobacteria</taxon>
        <taxon>Vibrionales</taxon>
        <taxon>Vibrionaceae</taxon>
        <taxon>Vibrio</taxon>
    </lineage>
</organism>
<protein>
    <submittedName>
        <fullName evidence="2">Uncharacterized protein</fullName>
    </submittedName>
</protein>
<feature type="signal peptide" evidence="1">
    <location>
        <begin position="1"/>
        <end position="28"/>
    </location>
</feature>
<comment type="caution">
    <text evidence="2">The sequence shown here is derived from an EMBL/GenBank/DDBJ whole genome shotgun (WGS) entry which is preliminary data.</text>
</comment>
<sequence length="113" mass="12982">MLPSIKPYTLTYMKRLCLFFIILSEAQAAIKIEVNDAISIANLNHNPTPECFIEDSSKLNNEKNLILEDNCNFFGLPVLLSKKNVITNQRHISEYQTNPSLPISLYLRHYVKV</sequence>
<dbReference type="EMBL" id="VMKJ01000001">
    <property type="protein sequence ID" value="TVO39919.1"/>
    <property type="molecule type" value="Genomic_DNA"/>
</dbReference>
<name>A0A557PGY8_9VIBR</name>
<keyword evidence="1" id="KW-0732">Signal</keyword>
<evidence type="ECO:0000256" key="1">
    <source>
        <dbReference type="SAM" id="SignalP"/>
    </source>
</evidence>
<dbReference type="RefSeq" id="WP_144229643.1">
    <property type="nucleotide sequence ID" value="NZ_CANNCB010000028.1"/>
</dbReference>
<accession>A0A557PGY8</accession>